<dbReference type="AlphaFoldDB" id="A0A8T9MWS3"/>
<accession>A0A8T9MWS3</accession>
<proteinExistence type="predicted"/>
<gene>
    <name evidence="1" type="ORF">LVJ77_00420</name>
</gene>
<name>A0A8T9MWS3_9NEIS</name>
<dbReference type="EMBL" id="CP091521">
    <property type="protein sequence ID" value="UOP04878.1"/>
    <property type="molecule type" value="Genomic_DNA"/>
</dbReference>
<dbReference type="Proteomes" id="UP000831534">
    <property type="component" value="Chromosome"/>
</dbReference>
<sequence>MGVDVFGGVVGADAHRQLHGAFGNFGVFGFLQYRQIGVQCQLRLSARGSDFRAEQGENVLGVFQNGAAAQVVGGAFAFAGGRVFD</sequence>
<organism evidence="1 2">
    <name type="scientific">Conchiformibius kuhniae</name>
    <dbReference type="NCBI Taxonomy" id="211502"/>
    <lineage>
        <taxon>Bacteria</taxon>
        <taxon>Pseudomonadati</taxon>
        <taxon>Pseudomonadota</taxon>
        <taxon>Betaproteobacteria</taxon>
        <taxon>Neisseriales</taxon>
        <taxon>Neisseriaceae</taxon>
        <taxon>Conchiformibius</taxon>
    </lineage>
</organism>
<evidence type="ECO:0000313" key="1">
    <source>
        <dbReference type="EMBL" id="UOP04878.1"/>
    </source>
</evidence>
<keyword evidence="2" id="KW-1185">Reference proteome</keyword>
<reference evidence="1" key="1">
    <citation type="submission" date="2021-12" db="EMBL/GenBank/DDBJ databases">
        <authorList>
            <person name="Veyrier F.J."/>
        </authorList>
    </citation>
    <scope>NUCLEOTIDE SEQUENCE</scope>
    <source>
        <strain evidence="1">17694</strain>
    </source>
</reference>
<evidence type="ECO:0000313" key="2">
    <source>
        <dbReference type="Proteomes" id="UP000831534"/>
    </source>
</evidence>
<protein>
    <submittedName>
        <fullName evidence="1">Uncharacterized protein</fullName>
    </submittedName>
</protein>
<reference evidence="1" key="2">
    <citation type="journal article" date="2022" name="Res Sq">
        <title>Evolution of multicellular longitudinally dividing oral cavity symbionts (Neisseriaceae).</title>
        <authorList>
            <person name="Nyongesa S."/>
            <person name="Weber P."/>
            <person name="Bernet E."/>
            <person name="Pullido F."/>
            <person name="Nieckarz M."/>
            <person name="Delaby M."/>
            <person name="Nieves C."/>
            <person name="Viehboeck T."/>
            <person name="Krause N."/>
            <person name="Rivera-Millot A."/>
            <person name="Nakamura A."/>
            <person name="Vischer N."/>
            <person name="VanNieuwenhze M."/>
            <person name="Brun Y."/>
            <person name="Cava F."/>
            <person name="Bulgheresi S."/>
            <person name="Veyrier F."/>
        </authorList>
    </citation>
    <scope>NUCLEOTIDE SEQUENCE</scope>
    <source>
        <strain evidence="1">17694</strain>
    </source>
</reference>